<gene>
    <name evidence="2" type="ORF">FRACA_2930005</name>
</gene>
<keyword evidence="3" id="KW-1185">Reference proteome</keyword>
<proteinExistence type="predicted"/>
<accession>A0A2I2KTG3</accession>
<evidence type="ECO:0000256" key="1">
    <source>
        <dbReference type="SAM" id="MobiDB-lite"/>
    </source>
</evidence>
<evidence type="ECO:0000313" key="3">
    <source>
        <dbReference type="Proteomes" id="UP000234331"/>
    </source>
</evidence>
<name>A0A2I2KTG3_9ACTN</name>
<dbReference type="EMBL" id="FZMO01000216">
    <property type="protein sequence ID" value="SNQ48950.1"/>
    <property type="molecule type" value="Genomic_DNA"/>
</dbReference>
<feature type="region of interest" description="Disordered" evidence="1">
    <location>
        <begin position="1"/>
        <end position="44"/>
    </location>
</feature>
<protein>
    <submittedName>
        <fullName evidence="2">Uncharacterized protein</fullName>
    </submittedName>
</protein>
<dbReference type="RefSeq" id="WP_279354647.1">
    <property type="nucleotide sequence ID" value="NZ_FZMO01000216.1"/>
</dbReference>
<reference evidence="2 3" key="1">
    <citation type="submission" date="2017-06" db="EMBL/GenBank/DDBJ databases">
        <authorList>
            <person name="Kim H.J."/>
            <person name="Triplett B.A."/>
        </authorList>
    </citation>
    <scope>NUCLEOTIDE SEQUENCE [LARGE SCALE GENOMIC DNA]</scope>
    <source>
        <strain evidence="2">FRACA_ARgP5</strain>
    </source>
</reference>
<sequence length="44" mass="4716">MGKPERIVEDEPISFPDVEPLTIPAEPVAPAEPSREPVPEPVPG</sequence>
<organism evidence="2 3">
    <name type="scientific">Frankia canadensis</name>
    <dbReference type="NCBI Taxonomy" id="1836972"/>
    <lineage>
        <taxon>Bacteria</taxon>
        <taxon>Bacillati</taxon>
        <taxon>Actinomycetota</taxon>
        <taxon>Actinomycetes</taxon>
        <taxon>Frankiales</taxon>
        <taxon>Frankiaceae</taxon>
        <taxon>Frankia</taxon>
    </lineage>
</organism>
<dbReference type="AlphaFoldDB" id="A0A2I2KTG3"/>
<dbReference type="Proteomes" id="UP000234331">
    <property type="component" value="Unassembled WGS sequence"/>
</dbReference>
<evidence type="ECO:0000313" key="2">
    <source>
        <dbReference type="EMBL" id="SNQ48950.1"/>
    </source>
</evidence>